<dbReference type="Proteomes" id="UP000480684">
    <property type="component" value="Unassembled WGS sequence"/>
</dbReference>
<feature type="signal peptide" evidence="1">
    <location>
        <begin position="1"/>
        <end position="20"/>
    </location>
</feature>
<reference evidence="2 3" key="1">
    <citation type="submission" date="2020-02" db="EMBL/GenBank/DDBJ databases">
        <authorList>
            <person name="Dziuba M."/>
            <person name="Kuznetsov B."/>
            <person name="Mardanov A."/>
            <person name="Ravin N."/>
            <person name="Grouzdev D."/>
        </authorList>
    </citation>
    <scope>NUCLEOTIDE SEQUENCE [LARGE SCALE GENOMIC DNA]</scope>
    <source>
        <strain evidence="2 3">SpK</strain>
    </source>
</reference>
<dbReference type="EMBL" id="JAAIYP010000007">
    <property type="protein sequence ID" value="NFV78866.1"/>
    <property type="molecule type" value="Genomic_DNA"/>
</dbReference>
<name>A0A7C9USG3_9PROT</name>
<dbReference type="InterPro" id="IPR025737">
    <property type="entry name" value="FApF"/>
</dbReference>
<keyword evidence="3" id="KW-1185">Reference proteome</keyword>
<dbReference type="Pfam" id="PF13557">
    <property type="entry name" value="Phenol_MetA_deg"/>
    <property type="match status" value="1"/>
</dbReference>
<organism evidence="2 3">
    <name type="scientific">Magnetospirillum aberrantis SpK</name>
    <dbReference type="NCBI Taxonomy" id="908842"/>
    <lineage>
        <taxon>Bacteria</taxon>
        <taxon>Pseudomonadati</taxon>
        <taxon>Pseudomonadota</taxon>
        <taxon>Alphaproteobacteria</taxon>
        <taxon>Rhodospirillales</taxon>
        <taxon>Rhodospirillaceae</taxon>
        <taxon>Magnetospirillum</taxon>
    </lineage>
</organism>
<dbReference type="AlphaFoldDB" id="A0A7C9USG3"/>
<evidence type="ECO:0000256" key="1">
    <source>
        <dbReference type="SAM" id="SignalP"/>
    </source>
</evidence>
<gene>
    <name evidence="2" type="ORF">G4223_01885</name>
</gene>
<protein>
    <submittedName>
        <fullName evidence="2">Transporter</fullName>
    </submittedName>
</protein>
<proteinExistence type="predicted"/>
<keyword evidence="1" id="KW-0732">Signal</keyword>
<evidence type="ECO:0000313" key="3">
    <source>
        <dbReference type="Proteomes" id="UP000480684"/>
    </source>
</evidence>
<sequence>MRLALTLGTMACLAAGAALAREPGIAPQFPPGQTLGLTVAKNPPPGLYLTNRLAWYDAQLRDDQGRAMGQHVIARSEAVQLTWVPGWRILGASYKTFVNVPFVDQTVTRTSPAAGRMGRYHSSGLADPKVQPLDLTWDVGDGWHVGAGLGVYLPVGTWDSGADINIGQHFWTVEPGLSLTYLQDGWHASLHVLYDVNAENPNNHYRSGDQMFVNATLTRSLSGWEVGPVAYGQKQVTGDENNGGASTFRGTTAEPSRQVGVGLLATHALGPAKVTAFVTRDVDARNTLGGDKFWLNLSLPLR</sequence>
<evidence type="ECO:0000313" key="2">
    <source>
        <dbReference type="EMBL" id="NFV78866.1"/>
    </source>
</evidence>
<comment type="caution">
    <text evidence="2">The sequence shown here is derived from an EMBL/GenBank/DDBJ whole genome shotgun (WGS) entry which is preliminary data.</text>
</comment>
<feature type="chain" id="PRO_5029016726" evidence="1">
    <location>
        <begin position="21"/>
        <end position="302"/>
    </location>
</feature>
<dbReference type="RefSeq" id="WP_163674228.1">
    <property type="nucleotide sequence ID" value="NZ_JAAIYP010000007.1"/>
</dbReference>
<accession>A0A7C9USG3</accession>